<organism evidence="1 2">
    <name type="scientific">Limnohabitans parvus II-B4</name>
    <dbReference type="NCBI Taxonomy" id="1293052"/>
    <lineage>
        <taxon>Bacteria</taxon>
        <taxon>Pseudomonadati</taxon>
        <taxon>Pseudomonadota</taxon>
        <taxon>Betaproteobacteria</taxon>
        <taxon>Burkholderiales</taxon>
        <taxon>Comamonadaceae</taxon>
        <taxon>Limnohabitans</taxon>
    </lineage>
</organism>
<dbReference type="AlphaFoldDB" id="A0A315E5L2"/>
<name>A0A315E5L2_9BURK</name>
<dbReference type="OrthoDB" id="8902192at2"/>
<sequence>MKRHVAATLMGVLGFFIIDSHIDWVRHDNGMLLEVSGQPFDPHGWMAEQWLQLRKDCRLVQNEPTTSATAQAVLQVIQQHSLPDSLESQLLQLQLQADWGLAEVEFKTLNPSIVVLRQVDGHWKIQETAVWSGSTSPWLAADFVRRYLHQQAPQLPQALLDCMPIEASRYAAVTPRPKA</sequence>
<comment type="caution">
    <text evidence="1">The sequence shown here is derived from an EMBL/GenBank/DDBJ whole genome shotgun (WGS) entry which is preliminary data.</text>
</comment>
<dbReference type="EMBL" id="NESN01000003">
    <property type="protein sequence ID" value="PUE53180.1"/>
    <property type="molecule type" value="Genomic_DNA"/>
</dbReference>
<reference evidence="1 2" key="1">
    <citation type="submission" date="2017-04" db="EMBL/GenBank/DDBJ databases">
        <title>Unexpected and diverse lifestyles within the genus Limnohabitans.</title>
        <authorList>
            <person name="Kasalicky V."/>
            <person name="Mehrshad M."/>
            <person name="Andrei S.-A."/>
            <person name="Salcher M."/>
            <person name="Kratochvilova H."/>
            <person name="Simek K."/>
            <person name="Ghai R."/>
        </authorList>
    </citation>
    <scope>NUCLEOTIDE SEQUENCE [LARGE SCALE GENOMIC DNA]</scope>
    <source>
        <strain evidence="1 2">II-B4</strain>
    </source>
</reference>
<keyword evidence="2" id="KW-1185">Reference proteome</keyword>
<dbReference type="RefSeq" id="WP_108312657.1">
    <property type="nucleotide sequence ID" value="NZ_NESN01000003.1"/>
</dbReference>
<dbReference type="Proteomes" id="UP000250790">
    <property type="component" value="Unassembled WGS sequence"/>
</dbReference>
<proteinExistence type="predicted"/>
<evidence type="ECO:0000313" key="2">
    <source>
        <dbReference type="Proteomes" id="UP000250790"/>
    </source>
</evidence>
<evidence type="ECO:0000313" key="1">
    <source>
        <dbReference type="EMBL" id="PUE53180.1"/>
    </source>
</evidence>
<protein>
    <submittedName>
        <fullName evidence="1">Uncharacterized protein</fullName>
    </submittedName>
</protein>
<gene>
    <name evidence="1" type="ORF">B9Z37_08825</name>
</gene>
<accession>A0A315E5L2</accession>